<protein>
    <recommendedName>
        <fullName evidence="7">Rho-GAP domain-containing protein</fullName>
    </recommendedName>
</protein>
<dbReference type="GO" id="GO:0007165">
    <property type="term" value="P:signal transduction"/>
    <property type="evidence" value="ECO:0007669"/>
    <property type="project" value="InterPro"/>
</dbReference>
<organism evidence="5 6">
    <name type="scientific">Piloderma croceum (strain F 1598)</name>
    <dbReference type="NCBI Taxonomy" id="765440"/>
    <lineage>
        <taxon>Eukaryota</taxon>
        <taxon>Fungi</taxon>
        <taxon>Dikarya</taxon>
        <taxon>Basidiomycota</taxon>
        <taxon>Agaricomycotina</taxon>
        <taxon>Agaricomycetes</taxon>
        <taxon>Agaricomycetidae</taxon>
        <taxon>Atheliales</taxon>
        <taxon>Atheliaceae</taxon>
        <taxon>Piloderma</taxon>
    </lineage>
</organism>
<dbReference type="InterPro" id="IPR008936">
    <property type="entry name" value="Rho_GTPase_activation_prot"/>
</dbReference>
<dbReference type="Gene3D" id="1.25.40.530">
    <property type="entry name" value="MyTH4 domain"/>
    <property type="match status" value="1"/>
</dbReference>
<evidence type="ECO:0000313" key="6">
    <source>
        <dbReference type="Proteomes" id="UP000054166"/>
    </source>
</evidence>
<dbReference type="PROSITE" id="PS50238">
    <property type="entry name" value="RHOGAP"/>
    <property type="match status" value="1"/>
</dbReference>
<reference evidence="5 6" key="1">
    <citation type="submission" date="2014-04" db="EMBL/GenBank/DDBJ databases">
        <authorList>
            <consortium name="DOE Joint Genome Institute"/>
            <person name="Kuo A."/>
            <person name="Tarkka M."/>
            <person name="Buscot F."/>
            <person name="Kohler A."/>
            <person name="Nagy L.G."/>
            <person name="Floudas D."/>
            <person name="Copeland A."/>
            <person name="Barry K.W."/>
            <person name="Cichocki N."/>
            <person name="Veneault-Fourrey C."/>
            <person name="LaButti K."/>
            <person name="Lindquist E.A."/>
            <person name="Lipzen A."/>
            <person name="Lundell T."/>
            <person name="Morin E."/>
            <person name="Murat C."/>
            <person name="Sun H."/>
            <person name="Tunlid A."/>
            <person name="Henrissat B."/>
            <person name="Grigoriev I.V."/>
            <person name="Hibbett D.S."/>
            <person name="Martin F."/>
            <person name="Nordberg H.P."/>
            <person name="Cantor M.N."/>
            <person name="Hua S.X."/>
        </authorList>
    </citation>
    <scope>NUCLEOTIDE SEQUENCE [LARGE SCALE GENOMIC DNA]</scope>
    <source>
        <strain evidence="5 6">F 1598</strain>
    </source>
</reference>
<feature type="region of interest" description="Disordered" evidence="1">
    <location>
        <begin position="1"/>
        <end position="62"/>
    </location>
</feature>
<dbReference type="SUPFAM" id="SSF48350">
    <property type="entry name" value="GTPase activation domain, GAP"/>
    <property type="match status" value="1"/>
</dbReference>
<feature type="compositionally biased region" description="Low complexity" evidence="1">
    <location>
        <begin position="45"/>
        <end position="56"/>
    </location>
</feature>
<keyword evidence="6" id="KW-1185">Reference proteome</keyword>
<evidence type="ECO:0000259" key="4">
    <source>
        <dbReference type="PROSITE" id="PS51016"/>
    </source>
</evidence>
<dbReference type="GO" id="GO:0005856">
    <property type="term" value="C:cytoskeleton"/>
    <property type="evidence" value="ECO:0007669"/>
    <property type="project" value="InterPro"/>
</dbReference>
<dbReference type="InterPro" id="IPR038185">
    <property type="entry name" value="MyTH4_dom_sf"/>
</dbReference>
<dbReference type="GO" id="GO:0005096">
    <property type="term" value="F:GTPase activator activity"/>
    <property type="evidence" value="ECO:0007669"/>
    <property type="project" value="TreeGrafter"/>
</dbReference>
<evidence type="ECO:0000259" key="3">
    <source>
        <dbReference type="PROSITE" id="PS50238"/>
    </source>
</evidence>
<feature type="domain" description="MyTH4" evidence="4">
    <location>
        <begin position="605"/>
        <end position="774"/>
    </location>
</feature>
<dbReference type="Pfam" id="PF00784">
    <property type="entry name" value="MyTH4"/>
    <property type="match status" value="1"/>
</dbReference>
<proteinExistence type="predicted"/>
<feature type="region of interest" description="Disordered" evidence="1">
    <location>
        <begin position="214"/>
        <end position="404"/>
    </location>
</feature>
<evidence type="ECO:0000259" key="2">
    <source>
        <dbReference type="PROSITE" id="PS50020"/>
    </source>
</evidence>
<dbReference type="PANTHER" id="PTHR45876:SF8">
    <property type="entry name" value="FI04035P"/>
    <property type="match status" value="1"/>
</dbReference>
<dbReference type="PROSITE" id="PS51016">
    <property type="entry name" value="MYTH4"/>
    <property type="match status" value="1"/>
</dbReference>
<dbReference type="GO" id="GO:0005737">
    <property type="term" value="C:cytoplasm"/>
    <property type="evidence" value="ECO:0007669"/>
    <property type="project" value="TreeGrafter"/>
</dbReference>
<evidence type="ECO:0000313" key="5">
    <source>
        <dbReference type="EMBL" id="KIM79002.1"/>
    </source>
</evidence>
<dbReference type="STRING" id="765440.A0A0C3BNU3"/>
<sequence length="999" mass="108912">MAVANAGNLSPDPTSTPSLPRSSATFGPADPPSKQSTSSSDRPKTSTSDRSATSSSVKAMTMTRIVPEVSVNGTPLRTPRPVKSAPAMNGEIDDTAWGSNFWVTLVDPQTGASFFACPATGQVSWDPPVGNFVLPPNEDGEWWELSDESRGGLPYYYQTKSGDTVWERPEGFVIPLGIIQGTSLGRRLSQTAFHRNSIIASDNRVSIIYEGSEKLTKSSNRRSRSFTSGQRERTRDRDRDKLASPRSAGENGQTITASRQSQSSTRSSVKSSNSTAPPSPNSATKPAIRRSFSNDQYLQNAGRTRPNGHGHGHGLTVQLPPIPGSPYGTEVGTPPGTPKSRVSTSSNVANGKSILKPSSSPNGKANGRTTPTSNIVNDALPTTPIRTRSKSSSYVPHRSPPPQSLNAAVEMISQSDTNSNNYSSSNTSNNKRSTSDSGHGRPSASVAIDIPDVPRLKINGLSGTPTRTQIRIDVGSPEREPWATGKRDMPPSPQRPVPSVPPKKSGLGLVGKDISNPVLNHATVSMSPVQNRTNGLPIPIQARPKPVPKASATLASGLTYPILPHDLASDIQLFSESQYARQYFSTHRTGFIFKRTVPVAQMMTWQKAPLSSPLLTMNRPLKGESVKIFKVIQRIMGDRERDGKSSGGAVHNGSVHSLVSNNGLLEEERWLLGEGLTHGELRDEIYCQLMKQLSGNPHPESVFKGWQMLCVLLVTFPPSKDFETYLRSFIQQHTTHQEGRIDVVAKHCLRRLAIITKKGPRGKPPSTAEIETASDAAFNPSTFGESLDAIIRLQERNYPRQKVPIILPFLADGMLALGGTKAEGIFRVPGDGDSISELKLRIDRGYYTLDDIEDPHILASLLKLWLRELCDPLVPEELYNDCITNSQDPAACVQMVQRLPTINRRVVLFVVSFLQLFLKDEIQAVTKMTPANLALVMAPNLLRCNSDSMSVVFTNAQYEQIFVYNLLLHLKCNESDPDYVPTHGLNTNLRIQPPTAPQM</sequence>
<dbReference type="Gene3D" id="1.10.555.10">
    <property type="entry name" value="Rho GTPase activation protein"/>
    <property type="match status" value="1"/>
</dbReference>
<dbReference type="EMBL" id="KN833012">
    <property type="protein sequence ID" value="KIM79002.1"/>
    <property type="molecule type" value="Genomic_DNA"/>
</dbReference>
<dbReference type="InterPro" id="IPR000198">
    <property type="entry name" value="RhoGAP_dom"/>
</dbReference>
<accession>A0A0C3BNU3</accession>
<dbReference type="Gene3D" id="2.20.70.10">
    <property type="match status" value="1"/>
</dbReference>
<feature type="domain" description="WW" evidence="2">
    <location>
        <begin position="143"/>
        <end position="171"/>
    </location>
</feature>
<evidence type="ECO:0000256" key="1">
    <source>
        <dbReference type="SAM" id="MobiDB-lite"/>
    </source>
</evidence>
<feature type="region of interest" description="Disordered" evidence="1">
    <location>
        <begin position="416"/>
        <end position="448"/>
    </location>
</feature>
<evidence type="ECO:0008006" key="7">
    <source>
        <dbReference type="Google" id="ProtNLM"/>
    </source>
</evidence>
<feature type="compositionally biased region" description="Low complexity" evidence="1">
    <location>
        <begin position="258"/>
        <end position="286"/>
    </location>
</feature>
<reference evidence="6" key="2">
    <citation type="submission" date="2015-01" db="EMBL/GenBank/DDBJ databases">
        <title>Evolutionary Origins and Diversification of the Mycorrhizal Mutualists.</title>
        <authorList>
            <consortium name="DOE Joint Genome Institute"/>
            <consortium name="Mycorrhizal Genomics Consortium"/>
            <person name="Kohler A."/>
            <person name="Kuo A."/>
            <person name="Nagy L.G."/>
            <person name="Floudas D."/>
            <person name="Copeland A."/>
            <person name="Barry K.W."/>
            <person name="Cichocki N."/>
            <person name="Veneault-Fourrey C."/>
            <person name="LaButti K."/>
            <person name="Lindquist E.A."/>
            <person name="Lipzen A."/>
            <person name="Lundell T."/>
            <person name="Morin E."/>
            <person name="Murat C."/>
            <person name="Riley R."/>
            <person name="Ohm R."/>
            <person name="Sun H."/>
            <person name="Tunlid A."/>
            <person name="Henrissat B."/>
            <person name="Grigoriev I.V."/>
            <person name="Hibbett D.S."/>
            <person name="Martin F."/>
        </authorList>
    </citation>
    <scope>NUCLEOTIDE SEQUENCE [LARGE SCALE GENOMIC DNA]</scope>
    <source>
        <strain evidence="6">F 1598</strain>
    </source>
</reference>
<feature type="compositionally biased region" description="Basic and acidic residues" evidence="1">
    <location>
        <begin position="230"/>
        <end position="243"/>
    </location>
</feature>
<feature type="region of interest" description="Disordered" evidence="1">
    <location>
        <begin position="476"/>
        <end position="503"/>
    </location>
</feature>
<feature type="compositionally biased region" description="Polar residues" evidence="1">
    <location>
        <begin position="384"/>
        <end position="394"/>
    </location>
</feature>
<feature type="compositionally biased region" description="Polar residues" evidence="1">
    <location>
        <begin position="291"/>
        <end position="302"/>
    </location>
</feature>
<dbReference type="InParanoid" id="A0A0C3BNU3"/>
<dbReference type="PROSITE" id="PS50020">
    <property type="entry name" value="WW_DOMAIN_2"/>
    <property type="match status" value="1"/>
</dbReference>
<dbReference type="Proteomes" id="UP000054166">
    <property type="component" value="Unassembled WGS sequence"/>
</dbReference>
<dbReference type="InterPro" id="IPR000857">
    <property type="entry name" value="MyTH4_dom"/>
</dbReference>
<dbReference type="PANTHER" id="PTHR45876">
    <property type="entry name" value="FI04035P"/>
    <property type="match status" value="1"/>
</dbReference>
<dbReference type="InterPro" id="IPR001202">
    <property type="entry name" value="WW_dom"/>
</dbReference>
<feature type="compositionally biased region" description="Low complexity" evidence="1">
    <location>
        <begin position="9"/>
        <end position="23"/>
    </location>
</feature>
<feature type="domain" description="Rho-GAP" evidence="3">
    <location>
        <begin position="785"/>
        <end position="974"/>
    </location>
</feature>
<feature type="compositionally biased region" description="Pro residues" evidence="1">
    <location>
        <begin position="490"/>
        <end position="501"/>
    </location>
</feature>
<dbReference type="SMART" id="SM00139">
    <property type="entry name" value="MyTH4"/>
    <property type="match status" value="1"/>
</dbReference>
<dbReference type="Pfam" id="PF00620">
    <property type="entry name" value="RhoGAP"/>
    <property type="match status" value="1"/>
</dbReference>
<feature type="compositionally biased region" description="Low complexity" evidence="1">
    <location>
        <begin position="416"/>
        <end position="437"/>
    </location>
</feature>
<dbReference type="HOGENOM" id="CLU_005171_2_0_1"/>
<feature type="compositionally biased region" description="Basic and acidic residues" evidence="1">
    <location>
        <begin position="476"/>
        <end position="489"/>
    </location>
</feature>
<gene>
    <name evidence="5" type="ORF">PILCRDRAFT_573568</name>
</gene>
<dbReference type="OrthoDB" id="437889at2759"/>
<dbReference type="AlphaFoldDB" id="A0A0C3BNU3"/>
<dbReference type="FunFam" id="1.10.555.10:FF:000045">
    <property type="entry name" value="RhoGAP domain containing protein"/>
    <property type="match status" value="1"/>
</dbReference>
<feature type="compositionally biased region" description="Polar residues" evidence="1">
    <location>
        <begin position="340"/>
        <end position="376"/>
    </location>
</feature>
<name>A0A0C3BNU3_PILCF</name>
<dbReference type="SMART" id="SM00324">
    <property type="entry name" value="RhoGAP"/>
    <property type="match status" value="1"/>
</dbReference>